<dbReference type="Gene3D" id="3.40.50.280">
    <property type="entry name" value="Cobalamin-binding domain"/>
    <property type="match status" value="1"/>
</dbReference>
<evidence type="ECO:0000256" key="2">
    <source>
        <dbReference type="ARBA" id="ARBA00022691"/>
    </source>
</evidence>
<evidence type="ECO:0000256" key="4">
    <source>
        <dbReference type="ARBA" id="ARBA00023004"/>
    </source>
</evidence>
<evidence type="ECO:0000256" key="3">
    <source>
        <dbReference type="ARBA" id="ARBA00022723"/>
    </source>
</evidence>
<name>X0TFH8_9ZZZZ</name>
<dbReference type="InterPro" id="IPR007197">
    <property type="entry name" value="rSAM"/>
</dbReference>
<dbReference type="InterPro" id="IPR051198">
    <property type="entry name" value="BchE-like"/>
</dbReference>
<keyword evidence="4" id="KW-0408">Iron</keyword>
<dbReference type="GO" id="GO:0003824">
    <property type="term" value="F:catalytic activity"/>
    <property type="evidence" value="ECO:0007669"/>
    <property type="project" value="InterPro"/>
</dbReference>
<dbReference type="AlphaFoldDB" id="X0TFH8"/>
<gene>
    <name evidence="7" type="ORF">S01H1_25793</name>
</gene>
<dbReference type="SUPFAM" id="SSF102114">
    <property type="entry name" value="Radical SAM enzymes"/>
    <property type="match status" value="1"/>
</dbReference>
<dbReference type="PANTHER" id="PTHR43409">
    <property type="entry name" value="ANAEROBIC MAGNESIUM-PROTOPORPHYRIN IX MONOMETHYL ESTER CYCLASE-RELATED"/>
    <property type="match status" value="1"/>
</dbReference>
<sequence>MPSQKVLLIYPLLNRTKGERDYHWFPFSVLPIAKSLRELNLEPIVVDRRVEPESIETIKGHLQDSLMVGISALSGYQITDGLHVAKIIRGLRPDVPIVWGGWHSTILPEETAQDSCVDVAVAGRGEDAIKDIARSYLGAKGLGSIKGIAFSDDKEVRFTGYRETKQFVDDVRGYDDFIDVKRYINPKTMAIGYFSGHGCSFKCGFCSRHFMTNKYSPKPIERVMDELAYYITKYGFKHIHFQDDNLFLDIRRVIELSKAIVNADHDVSWWANVR</sequence>
<accession>X0TFH8</accession>
<comment type="caution">
    <text evidence="7">The sequence shown here is derived from an EMBL/GenBank/DDBJ whole genome shotgun (WGS) entry which is preliminary data.</text>
</comment>
<dbReference type="GO" id="GO:0051536">
    <property type="term" value="F:iron-sulfur cluster binding"/>
    <property type="evidence" value="ECO:0007669"/>
    <property type="project" value="UniProtKB-KW"/>
</dbReference>
<proteinExistence type="predicted"/>
<feature type="domain" description="B12-binding" evidence="6">
    <location>
        <begin position="10"/>
        <end position="143"/>
    </location>
</feature>
<dbReference type="GO" id="GO:0031419">
    <property type="term" value="F:cobalamin binding"/>
    <property type="evidence" value="ECO:0007669"/>
    <property type="project" value="InterPro"/>
</dbReference>
<dbReference type="GO" id="GO:0005829">
    <property type="term" value="C:cytosol"/>
    <property type="evidence" value="ECO:0007669"/>
    <property type="project" value="TreeGrafter"/>
</dbReference>
<feature type="non-terminal residue" evidence="7">
    <location>
        <position position="274"/>
    </location>
</feature>
<dbReference type="SFLD" id="SFLDS00029">
    <property type="entry name" value="Radical_SAM"/>
    <property type="match status" value="1"/>
</dbReference>
<dbReference type="InterPro" id="IPR036724">
    <property type="entry name" value="Cobalamin-bd_sf"/>
</dbReference>
<dbReference type="GO" id="GO:0046872">
    <property type="term" value="F:metal ion binding"/>
    <property type="evidence" value="ECO:0007669"/>
    <property type="project" value="UniProtKB-KW"/>
</dbReference>
<keyword evidence="5" id="KW-0411">Iron-sulfur</keyword>
<dbReference type="PANTHER" id="PTHR43409:SF7">
    <property type="entry name" value="BLL1977 PROTEIN"/>
    <property type="match status" value="1"/>
</dbReference>
<evidence type="ECO:0000256" key="5">
    <source>
        <dbReference type="ARBA" id="ARBA00023014"/>
    </source>
</evidence>
<keyword evidence="2" id="KW-0949">S-adenosyl-L-methionine</keyword>
<dbReference type="SUPFAM" id="SSF52242">
    <property type="entry name" value="Cobalamin (vitamin B12)-binding domain"/>
    <property type="match status" value="1"/>
</dbReference>
<keyword evidence="3" id="KW-0479">Metal-binding</keyword>
<dbReference type="InterPro" id="IPR006158">
    <property type="entry name" value="Cobalamin-bd"/>
</dbReference>
<dbReference type="PROSITE" id="PS51332">
    <property type="entry name" value="B12_BINDING"/>
    <property type="match status" value="1"/>
</dbReference>
<protein>
    <recommendedName>
        <fullName evidence="6">B12-binding domain-containing protein</fullName>
    </recommendedName>
</protein>
<comment type="cofactor">
    <cofactor evidence="1">
        <name>[4Fe-4S] cluster</name>
        <dbReference type="ChEBI" id="CHEBI:49883"/>
    </cofactor>
</comment>
<evidence type="ECO:0000259" key="6">
    <source>
        <dbReference type="PROSITE" id="PS51332"/>
    </source>
</evidence>
<organism evidence="7">
    <name type="scientific">marine sediment metagenome</name>
    <dbReference type="NCBI Taxonomy" id="412755"/>
    <lineage>
        <taxon>unclassified sequences</taxon>
        <taxon>metagenomes</taxon>
        <taxon>ecological metagenomes</taxon>
    </lineage>
</organism>
<dbReference type="InterPro" id="IPR058240">
    <property type="entry name" value="rSAM_sf"/>
</dbReference>
<evidence type="ECO:0000256" key="1">
    <source>
        <dbReference type="ARBA" id="ARBA00001966"/>
    </source>
</evidence>
<reference evidence="7" key="1">
    <citation type="journal article" date="2014" name="Front. Microbiol.">
        <title>High frequency of phylogenetically diverse reductive dehalogenase-homologous genes in deep subseafloor sedimentary metagenomes.</title>
        <authorList>
            <person name="Kawai M."/>
            <person name="Futagami T."/>
            <person name="Toyoda A."/>
            <person name="Takaki Y."/>
            <person name="Nishi S."/>
            <person name="Hori S."/>
            <person name="Arai W."/>
            <person name="Tsubouchi T."/>
            <person name="Morono Y."/>
            <person name="Uchiyama I."/>
            <person name="Ito T."/>
            <person name="Fujiyama A."/>
            <person name="Inagaki F."/>
            <person name="Takami H."/>
        </authorList>
    </citation>
    <scope>NUCLEOTIDE SEQUENCE</scope>
    <source>
        <strain evidence="7">Expedition CK06-06</strain>
    </source>
</reference>
<evidence type="ECO:0000313" key="7">
    <source>
        <dbReference type="EMBL" id="GAF92328.1"/>
    </source>
</evidence>
<dbReference type="SFLD" id="SFLDG01082">
    <property type="entry name" value="B12-binding_domain_containing"/>
    <property type="match status" value="1"/>
</dbReference>
<dbReference type="Pfam" id="PF02310">
    <property type="entry name" value="B12-binding"/>
    <property type="match status" value="1"/>
</dbReference>
<dbReference type="EMBL" id="BARS01015605">
    <property type="protein sequence ID" value="GAF92328.1"/>
    <property type="molecule type" value="Genomic_DNA"/>
</dbReference>